<organism evidence="10 11">
    <name type="scientific">Ramazzottius varieornatus</name>
    <name type="common">Water bear</name>
    <name type="synonym">Tardigrade</name>
    <dbReference type="NCBI Taxonomy" id="947166"/>
    <lineage>
        <taxon>Eukaryota</taxon>
        <taxon>Metazoa</taxon>
        <taxon>Ecdysozoa</taxon>
        <taxon>Tardigrada</taxon>
        <taxon>Eutardigrada</taxon>
        <taxon>Parachela</taxon>
        <taxon>Hypsibioidea</taxon>
        <taxon>Ramazzottiidae</taxon>
        <taxon>Ramazzottius</taxon>
    </lineage>
</organism>
<evidence type="ECO:0000256" key="1">
    <source>
        <dbReference type="ARBA" id="ARBA00001947"/>
    </source>
</evidence>
<dbReference type="PANTHER" id="PTHR11733:SF167">
    <property type="entry name" value="FI17812P1-RELATED"/>
    <property type="match status" value="1"/>
</dbReference>
<evidence type="ECO:0000256" key="6">
    <source>
        <dbReference type="ARBA" id="ARBA00022833"/>
    </source>
</evidence>
<dbReference type="InterPro" id="IPR000718">
    <property type="entry name" value="Peptidase_M13"/>
</dbReference>
<accession>A0A1D1VHW1</accession>
<dbReference type="InterPro" id="IPR024079">
    <property type="entry name" value="MetalloPept_cat_dom_sf"/>
</dbReference>
<evidence type="ECO:0000259" key="8">
    <source>
        <dbReference type="Pfam" id="PF01431"/>
    </source>
</evidence>
<dbReference type="GO" id="GO:0016485">
    <property type="term" value="P:protein processing"/>
    <property type="evidence" value="ECO:0007669"/>
    <property type="project" value="TreeGrafter"/>
</dbReference>
<comment type="caution">
    <text evidence="10">The sequence shown here is derived from an EMBL/GenBank/DDBJ whole genome shotgun (WGS) entry which is preliminary data.</text>
</comment>
<dbReference type="Proteomes" id="UP000186922">
    <property type="component" value="Unassembled WGS sequence"/>
</dbReference>
<sequence length="242" mass="26562">MSKKMPEGGLAEHAKSSCIQTLQPAMPLALEVLYVRNVVSADLQPKVAMMVDDIKAGFAELLREPTWMDNVTISLVLRALFDPDSVLRVWWTNATTQAFVQPAQGFVDQCATFCVPEGCLNGELTLGENIADNGGIKAAYKVAINNQNTDTLSSIESAHQEFEVSLPGFPDLSAEQMFFLSAGHIWCGSYRTDVQQLRLFNNVSSPPKYRVNGPLSNMPEFAEAFNCPLGSNMNPAKKISVW</sequence>
<evidence type="ECO:0000256" key="2">
    <source>
        <dbReference type="ARBA" id="ARBA00007357"/>
    </source>
</evidence>
<dbReference type="Gene3D" id="1.10.1380.10">
    <property type="entry name" value="Neutral endopeptidase , domain2"/>
    <property type="match status" value="1"/>
</dbReference>
<evidence type="ECO:0000256" key="3">
    <source>
        <dbReference type="ARBA" id="ARBA00022670"/>
    </source>
</evidence>
<keyword evidence="5" id="KW-0378">Hydrolase</keyword>
<evidence type="ECO:0000256" key="4">
    <source>
        <dbReference type="ARBA" id="ARBA00022723"/>
    </source>
</evidence>
<evidence type="ECO:0000256" key="5">
    <source>
        <dbReference type="ARBA" id="ARBA00022801"/>
    </source>
</evidence>
<name>A0A1D1VHW1_RAMVA</name>
<dbReference type="Pfam" id="PF01431">
    <property type="entry name" value="Peptidase_M13"/>
    <property type="match status" value="1"/>
</dbReference>
<dbReference type="PROSITE" id="PS51885">
    <property type="entry name" value="NEPRILYSIN"/>
    <property type="match status" value="1"/>
</dbReference>
<comment type="cofactor">
    <cofactor evidence="1">
        <name>Zn(2+)</name>
        <dbReference type="ChEBI" id="CHEBI:29105"/>
    </cofactor>
</comment>
<gene>
    <name evidence="10" type="primary">RvY_11949-1</name>
    <name evidence="10" type="synonym">RvY_11949.1</name>
    <name evidence="10" type="ORF">RvY_11949</name>
</gene>
<dbReference type="STRING" id="947166.A0A1D1VHW1"/>
<reference evidence="10 11" key="1">
    <citation type="journal article" date="2016" name="Nat. Commun.">
        <title>Extremotolerant tardigrade genome and improved radiotolerance of human cultured cells by tardigrade-unique protein.</title>
        <authorList>
            <person name="Hashimoto T."/>
            <person name="Horikawa D.D."/>
            <person name="Saito Y."/>
            <person name="Kuwahara H."/>
            <person name="Kozuka-Hata H."/>
            <person name="Shin-I T."/>
            <person name="Minakuchi Y."/>
            <person name="Ohishi K."/>
            <person name="Motoyama A."/>
            <person name="Aizu T."/>
            <person name="Enomoto A."/>
            <person name="Kondo K."/>
            <person name="Tanaka S."/>
            <person name="Hara Y."/>
            <person name="Koshikawa S."/>
            <person name="Sagara H."/>
            <person name="Miura T."/>
            <person name="Yokobori S."/>
            <person name="Miyagawa K."/>
            <person name="Suzuki Y."/>
            <person name="Kubo T."/>
            <person name="Oyama M."/>
            <person name="Kohara Y."/>
            <person name="Fujiyama A."/>
            <person name="Arakawa K."/>
            <person name="Katayama T."/>
            <person name="Toyoda A."/>
            <person name="Kunieda T."/>
        </authorList>
    </citation>
    <scope>NUCLEOTIDE SEQUENCE [LARGE SCALE GENOMIC DNA]</scope>
    <source>
        <strain evidence="10 11">YOKOZUNA-1</strain>
    </source>
</reference>
<dbReference type="OrthoDB" id="6475849at2759"/>
<keyword evidence="4" id="KW-0479">Metal-binding</keyword>
<keyword evidence="11" id="KW-1185">Reference proteome</keyword>
<dbReference type="InterPro" id="IPR018497">
    <property type="entry name" value="Peptidase_M13_C"/>
</dbReference>
<evidence type="ECO:0000313" key="10">
    <source>
        <dbReference type="EMBL" id="GAV01202.1"/>
    </source>
</evidence>
<evidence type="ECO:0000259" key="9">
    <source>
        <dbReference type="Pfam" id="PF05649"/>
    </source>
</evidence>
<dbReference type="GO" id="GO:0004222">
    <property type="term" value="F:metalloendopeptidase activity"/>
    <property type="evidence" value="ECO:0007669"/>
    <property type="project" value="InterPro"/>
</dbReference>
<dbReference type="GO" id="GO:0046872">
    <property type="term" value="F:metal ion binding"/>
    <property type="evidence" value="ECO:0007669"/>
    <property type="project" value="UniProtKB-KW"/>
</dbReference>
<feature type="domain" description="Peptidase M13 N-terminal" evidence="9">
    <location>
        <begin position="15"/>
        <end position="73"/>
    </location>
</feature>
<dbReference type="InterPro" id="IPR008753">
    <property type="entry name" value="Peptidase_M13_N"/>
</dbReference>
<dbReference type="EMBL" id="BDGG01000007">
    <property type="protein sequence ID" value="GAV01202.1"/>
    <property type="molecule type" value="Genomic_DNA"/>
</dbReference>
<dbReference type="Pfam" id="PF05649">
    <property type="entry name" value="Peptidase_M13_N"/>
    <property type="match status" value="1"/>
</dbReference>
<evidence type="ECO:0008006" key="12">
    <source>
        <dbReference type="Google" id="ProtNLM"/>
    </source>
</evidence>
<dbReference type="SUPFAM" id="SSF55486">
    <property type="entry name" value="Metalloproteases ('zincins'), catalytic domain"/>
    <property type="match status" value="1"/>
</dbReference>
<dbReference type="AlphaFoldDB" id="A0A1D1VHW1"/>
<feature type="domain" description="Peptidase M13 C-terminal" evidence="8">
    <location>
        <begin position="81"/>
        <end position="239"/>
    </location>
</feature>
<protein>
    <recommendedName>
        <fullName evidence="12">Peptidase M13 C-terminal domain-containing protein</fullName>
    </recommendedName>
</protein>
<keyword evidence="6" id="KW-0862">Zinc</keyword>
<comment type="similarity">
    <text evidence="2">Belongs to the peptidase M13 family.</text>
</comment>
<dbReference type="Gene3D" id="3.40.390.10">
    <property type="entry name" value="Collagenase (Catalytic Domain)"/>
    <property type="match status" value="1"/>
</dbReference>
<dbReference type="InterPro" id="IPR042089">
    <property type="entry name" value="Peptidase_M13_dom_2"/>
</dbReference>
<proteinExistence type="inferred from homology"/>
<dbReference type="GO" id="GO:0005886">
    <property type="term" value="C:plasma membrane"/>
    <property type="evidence" value="ECO:0007669"/>
    <property type="project" value="TreeGrafter"/>
</dbReference>
<keyword evidence="7" id="KW-0482">Metalloprotease</keyword>
<evidence type="ECO:0000313" key="11">
    <source>
        <dbReference type="Proteomes" id="UP000186922"/>
    </source>
</evidence>
<evidence type="ECO:0000256" key="7">
    <source>
        <dbReference type="ARBA" id="ARBA00023049"/>
    </source>
</evidence>
<keyword evidence="3" id="KW-0645">Protease</keyword>
<dbReference type="PANTHER" id="PTHR11733">
    <property type="entry name" value="ZINC METALLOPROTEASE FAMILY M13 NEPRILYSIN-RELATED"/>
    <property type="match status" value="1"/>
</dbReference>